<sequence>MDEIEKNRLERALALIRQILPLVEAAEKKFKSARNWGFLDMFGGGTLVDLIKHYKLNTAADIMNQISFLLQQLQAELRQVVIPVDFRMNTMTFATFADFLFDGILADTYMQSKIMKSLDQVRELKNRLILLEKNLSALKQRG</sequence>
<evidence type="ECO:0000313" key="2">
    <source>
        <dbReference type="EMBL" id="AEB15017.1"/>
    </source>
</evidence>
<dbReference type="EMBL" id="CP002631">
    <property type="protein sequence ID" value="AEB15017.1"/>
    <property type="molecule type" value="Genomic_DNA"/>
</dbReference>
<dbReference type="AlphaFoldDB" id="F2NW96"/>
<dbReference type="GeneID" id="302999270"/>
<organism evidence="2 3">
    <name type="scientific">Treponema succinifaciens (strain ATCC 33096 / DSM 2489 / 6091)</name>
    <dbReference type="NCBI Taxonomy" id="869209"/>
    <lineage>
        <taxon>Bacteria</taxon>
        <taxon>Pseudomonadati</taxon>
        <taxon>Spirochaetota</taxon>
        <taxon>Spirochaetia</taxon>
        <taxon>Spirochaetales</taxon>
        <taxon>Treponemataceae</taxon>
        <taxon>Treponema</taxon>
    </lineage>
</organism>
<accession>F2NW96</accession>
<protein>
    <submittedName>
        <fullName evidence="2">Uncharacterized protein</fullName>
    </submittedName>
</protein>
<feature type="coiled-coil region" evidence="1">
    <location>
        <begin position="114"/>
        <end position="141"/>
    </location>
</feature>
<name>F2NW96_TRES6</name>
<keyword evidence="1" id="KW-0175">Coiled coil</keyword>
<proteinExistence type="predicted"/>
<dbReference type="HOGENOM" id="CLU_122635_0_0_12"/>
<dbReference type="RefSeq" id="WP_013702270.1">
    <property type="nucleotide sequence ID" value="NC_015385.1"/>
</dbReference>
<dbReference type="KEGG" id="tsu:Tresu_2148"/>
<reference evidence="3" key="2">
    <citation type="submission" date="2011-04" db="EMBL/GenBank/DDBJ databases">
        <title>The complete genome of chromosome of Treponema succinifaciens DSM 2489.</title>
        <authorList>
            <person name="Lucas S."/>
            <person name="Copeland A."/>
            <person name="Lapidus A."/>
            <person name="Bruce D."/>
            <person name="Goodwin L."/>
            <person name="Pitluck S."/>
            <person name="Peters L."/>
            <person name="Kyrpides N."/>
            <person name="Mavromatis K."/>
            <person name="Ivanova N."/>
            <person name="Ovchinnikova G."/>
            <person name="Teshima H."/>
            <person name="Detter J.C."/>
            <person name="Tapia R."/>
            <person name="Han C."/>
            <person name="Land M."/>
            <person name="Hauser L."/>
            <person name="Markowitz V."/>
            <person name="Cheng J.-F."/>
            <person name="Hugenholtz P."/>
            <person name="Woyke T."/>
            <person name="Wu D."/>
            <person name="Gronow S."/>
            <person name="Wellnitz S."/>
            <person name="Brambilla E."/>
            <person name="Klenk H.-P."/>
            <person name="Eisen J.A."/>
        </authorList>
    </citation>
    <scope>NUCLEOTIDE SEQUENCE [LARGE SCALE GENOMIC DNA]</scope>
    <source>
        <strain evidence="3">ATCC 33096 / DSM 2489 / 6091</strain>
    </source>
</reference>
<dbReference type="OrthoDB" id="3540923at2"/>
<evidence type="ECO:0000256" key="1">
    <source>
        <dbReference type="SAM" id="Coils"/>
    </source>
</evidence>
<reference evidence="2 3" key="1">
    <citation type="journal article" date="2011" name="Stand. Genomic Sci.">
        <title>Complete genome sequence of Treponema succinifaciens type strain (6091).</title>
        <authorList>
            <person name="Han C."/>
            <person name="Gronow S."/>
            <person name="Teshima H."/>
            <person name="Lapidus A."/>
            <person name="Nolan M."/>
            <person name="Lucas S."/>
            <person name="Hammon N."/>
            <person name="Deshpande S."/>
            <person name="Cheng J.F."/>
            <person name="Zeytun A."/>
            <person name="Tapia R."/>
            <person name="Goodwin L."/>
            <person name="Pitluck S."/>
            <person name="Liolios K."/>
            <person name="Pagani I."/>
            <person name="Ivanova N."/>
            <person name="Mavromatis K."/>
            <person name="Mikhailova N."/>
            <person name="Huntemann M."/>
            <person name="Pati A."/>
            <person name="Chen A."/>
            <person name="Palaniappan K."/>
            <person name="Land M."/>
            <person name="Hauser L."/>
            <person name="Brambilla E.M."/>
            <person name="Rohde M."/>
            <person name="Goker M."/>
            <person name="Woyke T."/>
            <person name="Bristow J."/>
            <person name="Eisen J.A."/>
            <person name="Markowitz V."/>
            <person name="Hugenholtz P."/>
            <person name="Kyrpides N.C."/>
            <person name="Klenk H.P."/>
            <person name="Detter J.C."/>
        </authorList>
    </citation>
    <scope>NUCLEOTIDE SEQUENCE [LARGE SCALE GENOMIC DNA]</scope>
    <source>
        <strain evidence="3">ATCC 33096 / DSM 2489 / 6091</strain>
    </source>
</reference>
<dbReference type="Proteomes" id="UP000006852">
    <property type="component" value="Chromosome"/>
</dbReference>
<keyword evidence="3" id="KW-1185">Reference proteome</keyword>
<gene>
    <name evidence="2" type="ordered locus">Tresu_2148</name>
</gene>
<evidence type="ECO:0000313" key="3">
    <source>
        <dbReference type="Proteomes" id="UP000006852"/>
    </source>
</evidence>
<dbReference type="eggNOG" id="COG3064">
    <property type="taxonomic scope" value="Bacteria"/>
</dbReference>